<evidence type="ECO:0000259" key="3">
    <source>
        <dbReference type="SMART" id="SM00382"/>
    </source>
</evidence>
<feature type="compositionally biased region" description="Polar residues" evidence="2">
    <location>
        <begin position="33"/>
        <end position="42"/>
    </location>
</feature>
<keyword evidence="1" id="KW-0235">DNA replication</keyword>
<dbReference type="PANTHER" id="PTHR23389:SF6">
    <property type="entry name" value="REPLICATION FACTOR C SUBUNIT 1"/>
    <property type="match status" value="1"/>
</dbReference>
<feature type="compositionally biased region" description="Basic residues" evidence="2">
    <location>
        <begin position="43"/>
        <end position="55"/>
    </location>
</feature>
<protein>
    <submittedName>
        <fullName evidence="4">Telomere length regulation protein ELG1</fullName>
    </submittedName>
</protein>
<dbReference type="PANTHER" id="PTHR23389">
    <property type="entry name" value="CHROMOSOME TRANSMISSION FIDELITY FACTOR 18"/>
    <property type="match status" value="1"/>
</dbReference>
<feature type="compositionally biased region" description="Acidic residues" evidence="2">
    <location>
        <begin position="117"/>
        <end position="129"/>
    </location>
</feature>
<organism evidence="4 5">
    <name type="scientific">Candida viswanathii</name>
    <dbReference type="NCBI Taxonomy" id="5486"/>
    <lineage>
        <taxon>Eukaryota</taxon>
        <taxon>Fungi</taxon>
        <taxon>Dikarya</taxon>
        <taxon>Ascomycota</taxon>
        <taxon>Saccharomycotina</taxon>
        <taxon>Pichiomycetes</taxon>
        <taxon>Debaryomycetaceae</taxon>
        <taxon>Candida/Lodderomyces clade</taxon>
        <taxon>Candida</taxon>
    </lineage>
</organism>
<dbReference type="GO" id="GO:0005634">
    <property type="term" value="C:nucleus"/>
    <property type="evidence" value="ECO:0007669"/>
    <property type="project" value="TreeGrafter"/>
</dbReference>
<keyword evidence="5" id="KW-1185">Reference proteome</keyword>
<dbReference type="AlphaFoldDB" id="A0A367YJ63"/>
<dbReference type="InterPro" id="IPR027417">
    <property type="entry name" value="P-loop_NTPase"/>
</dbReference>
<sequence length="895" mass="101334">MEIVGLEDIPKRQGEEQLDGEEQEEVERLPKNSLMSLLSGPQTKKKPHTTSRARIRKDDKKGEDMGDIKTINDNERIADLESKVYRQGTPTSSKDIFKAFQKPPQQLPSSPPPEPTREEDVDVISEESDTANTTIDIESKIYSGKKSTSVRDLFTNFKPKRLVTLKLPPATLQKYSSSDILEEDSEVNDAATIESRIYANAKSVSVQDMFKQVKPGQPSKFVRLKVSPEVLLQCSSDISEDGEVEEVHTSDIERRIYESKPKSSVLSILNLKQPESKAKRGSARNTPKARDTLFVTLRVNSEHLARIKQYDNPLVTRGSNGNGKSSKSFFASMMQASRTASKLEHIQHEKEINPPDPLKRCEFHVYDKSDDDTPRRISLGARERRFGGVDGVFQMFPDMLAAKPQKKYRYEAQSFTDLREYALSKLPNLHKAPALEFAFSKIGQSSGTELWVDFFKPQQVNDLLVHKEVKSQIYNWISNSFPKLESQAPLKDMKQKIKQRKLQEDSFVVYDDETDEEIFSPFLIIQGSSGSGKSTAVHTVMNQLHGYVHEINTSQNRGRKDIYNNLKELCTTQSVKDTSEFHNGLVLLDDVNVLFEQDKTFWGTVQEIVNLSKRPIVMTCEELWNIPKSMIEFARHDESVVFMDDFAVSRKLVVDYLWLCCLVHFCDLDESVLDEIVDENWNGNAFDIRRCLMTCQALCEPRRGGITKITKSEQAAAKEVCDLAEAASILDVGSSANVISSLSKTQLKQTIQPNELDDIYWVDDHSPSSPLPYELNIGDALQTQVDNFDRDNSTPLPKFHINDLRHETKTFLGSRAKYYLHIAIKKTRTGGGSMSMLDTVGVADSSCLNHANNTAFLLDVLPVAREWSRYLKAIDQFERDNVAQGKPSIKHMSLH</sequence>
<feature type="compositionally biased region" description="Basic and acidic residues" evidence="2">
    <location>
        <begin position="56"/>
        <end position="84"/>
    </location>
</feature>
<evidence type="ECO:0000313" key="5">
    <source>
        <dbReference type="Proteomes" id="UP000253472"/>
    </source>
</evidence>
<dbReference type="GO" id="GO:0003677">
    <property type="term" value="F:DNA binding"/>
    <property type="evidence" value="ECO:0007669"/>
    <property type="project" value="TreeGrafter"/>
</dbReference>
<dbReference type="SMART" id="SM00382">
    <property type="entry name" value="AAA"/>
    <property type="match status" value="1"/>
</dbReference>
<dbReference type="SUPFAM" id="SSF52540">
    <property type="entry name" value="P-loop containing nucleoside triphosphate hydrolases"/>
    <property type="match status" value="1"/>
</dbReference>
<feature type="compositionally biased region" description="Pro residues" evidence="2">
    <location>
        <begin position="105"/>
        <end position="114"/>
    </location>
</feature>
<dbReference type="Proteomes" id="UP000253472">
    <property type="component" value="Unassembled WGS sequence"/>
</dbReference>
<feature type="domain" description="AAA+ ATPase" evidence="3">
    <location>
        <begin position="519"/>
        <end position="647"/>
    </location>
</feature>
<accession>A0A367YJ63</accession>
<gene>
    <name evidence="4" type="primary">ELG1</name>
    <name evidence="4" type="ORF">Cantr_01660</name>
</gene>
<evidence type="ECO:0000256" key="2">
    <source>
        <dbReference type="SAM" id="MobiDB-lite"/>
    </source>
</evidence>
<dbReference type="OrthoDB" id="10064318at2759"/>
<dbReference type="Gene3D" id="3.40.50.300">
    <property type="entry name" value="P-loop containing nucleotide triphosphate hydrolases"/>
    <property type="match status" value="1"/>
</dbReference>
<comment type="caution">
    <text evidence="4">The sequence shown here is derived from an EMBL/GenBank/DDBJ whole genome shotgun (WGS) entry which is preliminary data.</text>
</comment>
<reference evidence="4 5" key="1">
    <citation type="submission" date="2018-06" db="EMBL/GenBank/DDBJ databases">
        <title>Whole genome sequencing of Candida tropicalis (genome annotated by CSBL at Korea University).</title>
        <authorList>
            <person name="Ahn J."/>
        </authorList>
    </citation>
    <scope>NUCLEOTIDE SEQUENCE [LARGE SCALE GENOMIC DNA]</scope>
    <source>
        <strain evidence="4 5">ATCC 20962</strain>
    </source>
</reference>
<name>A0A367YJ63_9ASCO</name>
<evidence type="ECO:0000256" key="1">
    <source>
        <dbReference type="ARBA" id="ARBA00022705"/>
    </source>
</evidence>
<dbReference type="STRING" id="5486.A0A367YJ63"/>
<evidence type="ECO:0000313" key="4">
    <source>
        <dbReference type="EMBL" id="RCK65935.1"/>
    </source>
</evidence>
<dbReference type="GO" id="GO:0006260">
    <property type="term" value="P:DNA replication"/>
    <property type="evidence" value="ECO:0007669"/>
    <property type="project" value="UniProtKB-KW"/>
</dbReference>
<feature type="region of interest" description="Disordered" evidence="2">
    <location>
        <begin position="1"/>
        <end position="136"/>
    </location>
</feature>
<dbReference type="EMBL" id="QLNQ01000018">
    <property type="protein sequence ID" value="RCK65935.1"/>
    <property type="molecule type" value="Genomic_DNA"/>
</dbReference>
<feature type="compositionally biased region" description="Acidic residues" evidence="2">
    <location>
        <begin position="16"/>
        <end position="25"/>
    </location>
</feature>
<proteinExistence type="predicted"/>
<dbReference type="InterPro" id="IPR003593">
    <property type="entry name" value="AAA+_ATPase"/>
</dbReference>